<feature type="transmembrane region" description="Helical" evidence="1">
    <location>
        <begin position="77"/>
        <end position="98"/>
    </location>
</feature>
<protein>
    <recommendedName>
        <fullName evidence="4">DUF1515 domain-containing protein</fullName>
    </recommendedName>
</protein>
<accession>A0A6I0DW89</accession>
<dbReference type="EMBL" id="WBWX01000002">
    <property type="protein sequence ID" value="KAB2801617.1"/>
    <property type="molecule type" value="Genomic_DNA"/>
</dbReference>
<dbReference type="Proteomes" id="UP000441102">
    <property type="component" value="Unassembled WGS sequence"/>
</dbReference>
<keyword evidence="1" id="KW-0812">Transmembrane</keyword>
<gene>
    <name evidence="2" type="ORF">F9L06_08030</name>
</gene>
<keyword evidence="1" id="KW-0472">Membrane</keyword>
<evidence type="ECO:0000313" key="2">
    <source>
        <dbReference type="EMBL" id="KAB2801617.1"/>
    </source>
</evidence>
<dbReference type="AlphaFoldDB" id="A0A6I0DW89"/>
<proteinExistence type="predicted"/>
<reference evidence="2 3" key="1">
    <citation type="submission" date="2019-09" db="EMBL/GenBank/DDBJ databases">
        <title>Taxonomic organization of the family Brucellaceae based on a phylogenomic approach.</title>
        <authorList>
            <person name="Leclercq S."/>
            <person name="Cloeckaert A."/>
            <person name="Zygmunt M.S."/>
        </authorList>
    </citation>
    <scope>NUCLEOTIDE SEQUENCE [LARGE SCALE GENOMIC DNA]</scope>
    <source>
        <strain evidence="2 3">CCUG 34461</strain>
    </source>
</reference>
<organism evidence="2 3">
    <name type="scientific">Brucella anthropi</name>
    <name type="common">Ochrobactrum anthropi</name>
    <dbReference type="NCBI Taxonomy" id="529"/>
    <lineage>
        <taxon>Bacteria</taxon>
        <taxon>Pseudomonadati</taxon>
        <taxon>Pseudomonadota</taxon>
        <taxon>Alphaproteobacteria</taxon>
        <taxon>Hyphomicrobiales</taxon>
        <taxon>Brucellaceae</taxon>
        <taxon>Brucella/Ochrobactrum group</taxon>
        <taxon>Brucella</taxon>
    </lineage>
</organism>
<sequence>MTEAGQERAIGRIEGKLDLIISDQEKARQDRKQQYEKQEKTDRALDDVTRMIKSIDTRLEKVEEPVADFNRWRERGVGAIMLVSFSAATFGAILASFWKKILALITG</sequence>
<keyword evidence="1" id="KW-1133">Transmembrane helix</keyword>
<evidence type="ECO:0008006" key="4">
    <source>
        <dbReference type="Google" id="ProtNLM"/>
    </source>
</evidence>
<evidence type="ECO:0000256" key="1">
    <source>
        <dbReference type="SAM" id="Phobius"/>
    </source>
</evidence>
<name>A0A6I0DW89_BRUAN</name>
<dbReference type="RefSeq" id="WP_151576425.1">
    <property type="nucleotide sequence ID" value="NZ_WBWX01000002.1"/>
</dbReference>
<comment type="caution">
    <text evidence="2">The sequence shown here is derived from an EMBL/GenBank/DDBJ whole genome shotgun (WGS) entry which is preliminary data.</text>
</comment>
<evidence type="ECO:0000313" key="3">
    <source>
        <dbReference type="Proteomes" id="UP000441102"/>
    </source>
</evidence>